<name>A0A0A8E7P2_9GAMM</name>
<dbReference type="PANTHER" id="PTHR24198:SF165">
    <property type="entry name" value="ANKYRIN REPEAT-CONTAINING PROTEIN-RELATED"/>
    <property type="match status" value="1"/>
</dbReference>
<dbReference type="HOGENOM" id="CLU_023347_1_0_6"/>
<dbReference type="STRING" id="594679.SD28_00020"/>
<dbReference type="EMBL" id="CP010427">
    <property type="protein sequence ID" value="AJC48161.1"/>
    <property type="molecule type" value="Genomic_DNA"/>
</dbReference>
<protein>
    <recommendedName>
        <fullName evidence="3">Ankyrin</fullName>
    </recommendedName>
</protein>
<organism evidence="1 2">
    <name type="scientific">Allofrancisella guangzhouensis</name>
    <dbReference type="NCBI Taxonomy" id="594679"/>
    <lineage>
        <taxon>Bacteria</taxon>
        <taxon>Pseudomonadati</taxon>
        <taxon>Pseudomonadota</taxon>
        <taxon>Gammaproteobacteria</taxon>
        <taxon>Thiotrichales</taxon>
        <taxon>Francisellaceae</taxon>
        <taxon>Allofrancisella</taxon>
    </lineage>
</organism>
<dbReference type="OrthoDB" id="5639026at2"/>
<evidence type="ECO:0008006" key="3">
    <source>
        <dbReference type="Google" id="ProtNLM"/>
    </source>
</evidence>
<reference evidence="1 2" key="1">
    <citation type="submission" date="2014-12" db="EMBL/GenBank/DDBJ databases">
        <title>Complete genome sequence of Francisella guanzhouensis strain 08HL01032 isolated from air-conditioning system in China.</title>
        <authorList>
            <person name="Svensson D."/>
            <person name="Ohrman C."/>
            <person name="Backman S."/>
            <person name="Karlsson E."/>
            <person name="Nilsson E."/>
            <person name="Bystrom M."/>
            <person name="Larkeryd A."/>
            <person name="Stenberg P."/>
            <person name="Scholtz H.C."/>
            <person name="Forsman M."/>
            <person name="Sjodin A."/>
        </authorList>
    </citation>
    <scope>NUCLEOTIDE SEQUENCE [LARGE SCALE GENOMIC DNA]</scope>
    <source>
        <strain evidence="1 2">08HL01032</strain>
    </source>
</reference>
<dbReference type="SUPFAM" id="SSF48403">
    <property type="entry name" value="Ankyrin repeat"/>
    <property type="match status" value="1"/>
</dbReference>
<dbReference type="RefSeq" id="WP_039122871.1">
    <property type="nucleotide sequence ID" value="NZ_CP010427.1"/>
</dbReference>
<dbReference type="KEGG" id="fgu:SD28_00020"/>
<dbReference type="InterPro" id="IPR036770">
    <property type="entry name" value="Ankyrin_rpt-contain_sf"/>
</dbReference>
<dbReference type="Proteomes" id="UP000031104">
    <property type="component" value="Chromosome"/>
</dbReference>
<dbReference type="PANTHER" id="PTHR24198">
    <property type="entry name" value="ANKYRIN REPEAT AND PROTEIN KINASE DOMAIN-CONTAINING PROTEIN"/>
    <property type="match status" value="1"/>
</dbReference>
<gene>
    <name evidence="1" type="ORF">SD28_00020</name>
</gene>
<sequence length="779" mass="88516">MEILNLMKALGYTINEDGMCYGIAFMAIQAIIRNDVNTYINRLKFINRYDCKLINYEVKVVNLSPNSYKQKTIYMHVKTKEYSFHYDNEGNDEFISGMLSTEVASLIESIELPTPCKKGLEKKLKDFLAIELLAHHIKKAEDSRAKNSVFLHMNMLLSIKPWLEGIAIYFGLKIPGNLSLKENNIWQKNTDFLSKQNWQTANDFFNPEPVHKNARGKRIQLIHTMIGIYDENFMDLLITEIKASREPIAFSISSASHTIAIGGSIKGVMLINHDWHVQGCTSQRIMQSIAQPGAQCVPLSIEKFTSDAVEIAQFESDNLKKIKLKAISLLKEYTSNNPFRKNILTRKHKGRANNLRHHLNQATSISEINILIKNELSLFTCHKGIERPQLNSSSNINTYFNNHFGKNIKNIENLGSYYRILETINDTDLYVNQVYPLDYSISDLEIKGKNEETLLYLALQNGHTEAVRAYVNAILNADISAALNKLTLLEAKDSKGTPGLFMALQNGHTEAVRAYVNAILNADISALNKLTLLEAKDSKGTPGLFMALQKGHTETVKVYIQAVLESTSTNQTDKFWILLARSKHSKYKFPGLYLSLQNGHTETVKVYIQAVLESNIKLEDKLYLLDARRKDGRSGLYMALANRHIETVKTYMHTILTIEKLILNKNLRLLTAMGENETRSFYHILYSGYTETVKVYLSIILESINITETNKLTILKGSKDELYKVLLLTSMEFNKYETVKAYISAVQEANISQKCKNTLLPESVLKKIKLEISKHGLEL</sequence>
<dbReference type="Gene3D" id="1.25.40.20">
    <property type="entry name" value="Ankyrin repeat-containing domain"/>
    <property type="match status" value="1"/>
</dbReference>
<proteinExistence type="predicted"/>
<evidence type="ECO:0000313" key="1">
    <source>
        <dbReference type="EMBL" id="AJC48161.1"/>
    </source>
</evidence>
<accession>A0A0A8E7P2</accession>
<keyword evidence="2" id="KW-1185">Reference proteome</keyword>
<evidence type="ECO:0000313" key="2">
    <source>
        <dbReference type="Proteomes" id="UP000031104"/>
    </source>
</evidence>
<dbReference type="AlphaFoldDB" id="A0A0A8E7P2"/>